<dbReference type="EMBL" id="QNUK01001311">
    <property type="protein sequence ID" value="KAF5884247.1"/>
    <property type="molecule type" value="Genomic_DNA"/>
</dbReference>
<proteinExistence type="predicted"/>
<feature type="non-terminal residue" evidence="2">
    <location>
        <position position="1"/>
    </location>
</feature>
<comment type="caution">
    <text evidence="2">The sequence shown here is derived from an EMBL/GenBank/DDBJ whole genome shotgun (WGS) entry which is preliminary data.</text>
</comment>
<keyword evidence="1" id="KW-0812">Transmembrane</keyword>
<keyword evidence="1" id="KW-0472">Membrane</keyword>
<feature type="transmembrane region" description="Helical" evidence="1">
    <location>
        <begin position="26"/>
        <end position="48"/>
    </location>
</feature>
<reference evidence="2" key="1">
    <citation type="submission" date="2020-07" db="EMBL/GenBank/DDBJ databases">
        <title>Clarias magur genome sequencing, assembly and annotation.</title>
        <authorList>
            <person name="Kushwaha B."/>
            <person name="Kumar R."/>
            <person name="Das P."/>
            <person name="Joshi C.G."/>
            <person name="Kumar D."/>
            <person name="Nagpure N.S."/>
            <person name="Pandey M."/>
            <person name="Agarwal S."/>
            <person name="Srivastava S."/>
            <person name="Singh M."/>
            <person name="Sahoo L."/>
            <person name="Jayasankar P."/>
            <person name="Meher P.K."/>
            <person name="Koringa P.G."/>
            <person name="Iquebal M.A."/>
            <person name="Das S.P."/>
            <person name="Bit A."/>
            <person name="Patnaik S."/>
            <person name="Patel N."/>
            <person name="Shah T.M."/>
            <person name="Hinsu A."/>
            <person name="Jena J.K."/>
        </authorList>
    </citation>
    <scope>NUCLEOTIDE SEQUENCE</scope>
    <source>
        <strain evidence="2">CIFAMagur01</strain>
        <tissue evidence="2">Testis</tissue>
    </source>
</reference>
<organism evidence="2 3">
    <name type="scientific">Clarias magur</name>
    <name type="common">Asian catfish</name>
    <name type="synonym">Macropteronotus magur</name>
    <dbReference type="NCBI Taxonomy" id="1594786"/>
    <lineage>
        <taxon>Eukaryota</taxon>
        <taxon>Metazoa</taxon>
        <taxon>Chordata</taxon>
        <taxon>Craniata</taxon>
        <taxon>Vertebrata</taxon>
        <taxon>Euteleostomi</taxon>
        <taxon>Actinopterygii</taxon>
        <taxon>Neopterygii</taxon>
        <taxon>Teleostei</taxon>
        <taxon>Ostariophysi</taxon>
        <taxon>Siluriformes</taxon>
        <taxon>Clariidae</taxon>
        <taxon>Clarias</taxon>
    </lineage>
</organism>
<sequence length="50" mass="5469">GVCVSLSALIWAFYVLYTHQKKGGRISAFIILLIINDLAELLLSAVVATY</sequence>
<dbReference type="AlphaFoldDB" id="A0A8J4TZ11"/>
<accession>A0A8J4TZ11</accession>
<protein>
    <submittedName>
        <fullName evidence="2">Uncharacterized protein</fullName>
    </submittedName>
</protein>
<name>A0A8J4TZ11_CLAMG</name>
<evidence type="ECO:0000313" key="3">
    <source>
        <dbReference type="Proteomes" id="UP000727407"/>
    </source>
</evidence>
<keyword evidence="1" id="KW-1133">Transmembrane helix</keyword>
<evidence type="ECO:0000313" key="2">
    <source>
        <dbReference type="EMBL" id="KAF5884247.1"/>
    </source>
</evidence>
<gene>
    <name evidence="2" type="ORF">DAT39_022878</name>
</gene>
<feature type="non-terminal residue" evidence="2">
    <location>
        <position position="50"/>
    </location>
</feature>
<evidence type="ECO:0000256" key="1">
    <source>
        <dbReference type="SAM" id="Phobius"/>
    </source>
</evidence>
<keyword evidence="3" id="KW-1185">Reference proteome</keyword>
<dbReference type="Proteomes" id="UP000727407">
    <property type="component" value="Unassembled WGS sequence"/>
</dbReference>